<dbReference type="AlphaFoldDB" id="A0A183V833"/>
<name>A0A183V833_TOXCA</name>
<evidence type="ECO:0000313" key="2">
    <source>
        <dbReference type="EMBL" id="VDM48224.1"/>
    </source>
</evidence>
<dbReference type="EMBL" id="UYWY01023988">
    <property type="protein sequence ID" value="VDM48224.1"/>
    <property type="molecule type" value="Genomic_DNA"/>
</dbReference>
<sequence length="117" mass="13028">MLHSPRRGHDLLQIKPFLPRGYDGNSNLEDTDFESTVGAESCRPTTISDISSSSDPRQFGTGKLNVRGDVQTCVSILLVLGERTSEEMVDVAIQKLWFLGYLGELRILSVQCFYATM</sequence>
<dbReference type="Proteomes" id="UP000050794">
    <property type="component" value="Unassembled WGS sequence"/>
</dbReference>
<keyword evidence="3" id="KW-1185">Reference proteome</keyword>
<feature type="region of interest" description="Disordered" evidence="1">
    <location>
        <begin position="34"/>
        <end position="57"/>
    </location>
</feature>
<reference evidence="2 3" key="2">
    <citation type="submission" date="2018-11" db="EMBL/GenBank/DDBJ databases">
        <authorList>
            <consortium name="Pathogen Informatics"/>
        </authorList>
    </citation>
    <scope>NUCLEOTIDE SEQUENCE [LARGE SCALE GENOMIC DNA]</scope>
</reference>
<reference evidence="4" key="1">
    <citation type="submission" date="2016-06" db="UniProtKB">
        <authorList>
            <consortium name="WormBaseParasite"/>
        </authorList>
    </citation>
    <scope>IDENTIFICATION</scope>
</reference>
<protein>
    <submittedName>
        <fullName evidence="4">E3 ubiquitin-protein ligase</fullName>
    </submittedName>
</protein>
<gene>
    <name evidence="2" type="ORF">TCNE_LOCUS16903</name>
</gene>
<evidence type="ECO:0000256" key="1">
    <source>
        <dbReference type="SAM" id="MobiDB-lite"/>
    </source>
</evidence>
<evidence type="ECO:0000313" key="3">
    <source>
        <dbReference type="Proteomes" id="UP000050794"/>
    </source>
</evidence>
<accession>A0A183V833</accession>
<evidence type="ECO:0000313" key="4">
    <source>
        <dbReference type="WBParaSite" id="TCNE_0001690401-mRNA-1"/>
    </source>
</evidence>
<organism evidence="3 4">
    <name type="scientific">Toxocara canis</name>
    <name type="common">Canine roundworm</name>
    <dbReference type="NCBI Taxonomy" id="6265"/>
    <lineage>
        <taxon>Eukaryota</taxon>
        <taxon>Metazoa</taxon>
        <taxon>Ecdysozoa</taxon>
        <taxon>Nematoda</taxon>
        <taxon>Chromadorea</taxon>
        <taxon>Rhabditida</taxon>
        <taxon>Spirurina</taxon>
        <taxon>Ascaridomorpha</taxon>
        <taxon>Ascaridoidea</taxon>
        <taxon>Toxocaridae</taxon>
        <taxon>Toxocara</taxon>
    </lineage>
</organism>
<dbReference type="WBParaSite" id="TCNE_0001690401-mRNA-1">
    <property type="protein sequence ID" value="TCNE_0001690401-mRNA-1"/>
    <property type="gene ID" value="TCNE_0001690401"/>
</dbReference>
<feature type="compositionally biased region" description="Low complexity" evidence="1">
    <location>
        <begin position="43"/>
        <end position="57"/>
    </location>
</feature>
<proteinExistence type="predicted"/>